<reference evidence="4 5" key="1">
    <citation type="journal article" date="2022" name="bioRxiv">
        <title>Genomics of Preaxostyla Flagellates Illuminates Evolutionary Transitions and the Path Towards Mitochondrial Loss.</title>
        <authorList>
            <person name="Novak L.V.F."/>
            <person name="Treitli S.C."/>
            <person name="Pyrih J."/>
            <person name="Halakuc P."/>
            <person name="Pipaliya S.V."/>
            <person name="Vacek V."/>
            <person name="Brzon O."/>
            <person name="Soukal P."/>
            <person name="Eme L."/>
            <person name="Dacks J.B."/>
            <person name="Karnkowska A."/>
            <person name="Elias M."/>
            <person name="Hampl V."/>
        </authorList>
    </citation>
    <scope>NUCLEOTIDE SEQUENCE [LARGE SCALE GENOMIC DNA]</scope>
    <source>
        <strain evidence="4">NAU3</strain>
        <tissue evidence="4">Gut</tissue>
    </source>
</reference>
<dbReference type="PANTHER" id="PTHR32343:SF22">
    <property type="entry name" value="LD29830P"/>
    <property type="match status" value="1"/>
</dbReference>
<dbReference type="CDD" id="cd00590">
    <property type="entry name" value="RRM_SF"/>
    <property type="match status" value="1"/>
</dbReference>
<dbReference type="InterPro" id="IPR035979">
    <property type="entry name" value="RBD_domain_sf"/>
</dbReference>
<evidence type="ECO:0000259" key="3">
    <source>
        <dbReference type="PROSITE" id="PS50102"/>
    </source>
</evidence>
<dbReference type="PANTHER" id="PTHR32343">
    <property type="entry name" value="SERINE/ARGININE-RICH SPLICING FACTOR"/>
    <property type="match status" value="1"/>
</dbReference>
<comment type="caution">
    <text evidence="4">The sequence shown here is derived from an EMBL/GenBank/DDBJ whole genome shotgun (WGS) entry which is preliminary data.</text>
</comment>
<evidence type="ECO:0000313" key="5">
    <source>
        <dbReference type="Proteomes" id="UP001281761"/>
    </source>
</evidence>
<protein>
    <recommendedName>
        <fullName evidence="3">RRM domain-containing protein</fullName>
    </recommendedName>
</protein>
<feature type="domain" description="RRM" evidence="3">
    <location>
        <begin position="111"/>
        <end position="187"/>
    </location>
</feature>
<keyword evidence="5" id="KW-1185">Reference proteome</keyword>
<dbReference type="EMBL" id="JARBJD010000104">
    <property type="protein sequence ID" value="KAK2952371.1"/>
    <property type="molecule type" value="Genomic_DNA"/>
</dbReference>
<name>A0ABQ9XIW5_9EUKA</name>
<dbReference type="InterPro" id="IPR000504">
    <property type="entry name" value="RRM_dom"/>
</dbReference>
<dbReference type="InterPro" id="IPR012677">
    <property type="entry name" value="Nucleotide-bd_a/b_plait_sf"/>
</dbReference>
<accession>A0ABQ9XIW5</accession>
<evidence type="ECO:0000313" key="4">
    <source>
        <dbReference type="EMBL" id="KAK2952371.1"/>
    </source>
</evidence>
<feature type="compositionally biased region" description="Basic and acidic residues" evidence="2">
    <location>
        <begin position="234"/>
        <end position="246"/>
    </location>
</feature>
<feature type="region of interest" description="Disordered" evidence="2">
    <location>
        <begin position="220"/>
        <end position="277"/>
    </location>
</feature>
<evidence type="ECO:0000256" key="1">
    <source>
        <dbReference type="PROSITE-ProRule" id="PRU00176"/>
    </source>
</evidence>
<dbReference type="Gene3D" id="3.30.70.330">
    <property type="match status" value="2"/>
</dbReference>
<dbReference type="Pfam" id="PF00076">
    <property type="entry name" value="RRM_1"/>
    <property type="match status" value="2"/>
</dbReference>
<sequence length="277" mass="30836">MMQPMHFPGQKTIFISNIPSSITYSTVKDLFDSFGPIESMSAFPDPSNGMHFAIISFLRSDSAGIAAEMSGINLHNQPLHIIAYGPKQPIDFDSLQPLEERGLPPELMDMKAVHVGNIDKSVTIDDLKHHFSICGEISNARIIKHDPWQSVTYGFVEFVHPEGAIRALNLAETLLAGLPIKVGKAKGATTAGPSLSTITSADTSIADVKNSLFEHLSKIEQKHKQSGGGSQSRTSDRRTRSPDRHRRDYHSRRRYSSDSDSSSPRRNQERYRHSRRD</sequence>
<dbReference type="Proteomes" id="UP001281761">
    <property type="component" value="Unassembled WGS sequence"/>
</dbReference>
<keyword evidence="1" id="KW-0694">RNA-binding</keyword>
<gene>
    <name evidence="4" type="ORF">BLNAU_12633</name>
</gene>
<evidence type="ECO:0000256" key="2">
    <source>
        <dbReference type="SAM" id="MobiDB-lite"/>
    </source>
</evidence>
<dbReference type="SMART" id="SM00360">
    <property type="entry name" value="RRM"/>
    <property type="match status" value="2"/>
</dbReference>
<dbReference type="SUPFAM" id="SSF54928">
    <property type="entry name" value="RNA-binding domain, RBD"/>
    <property type="match status" value="2"/>
</dbReference>
<organism evidence="4 5">
    <name type="scientific">Blattamonas nauphoetae</name>
    <dbReference type="NCBI Taxonomy" id="2049346"/>
    <lineage>
        <taxon>Eukaryota</taxon>
        <taxon>Metamonada</taxon>
        <taxon>Preaxostyla</taxon>
        <taxon>Oxymonadida</taxon>
        <taxon>Blattamonas</taxon>
    </lineage>
</organism>
<dbReference type="PROSITE" id="PS50102">
    <property type="entry name" value="RRM"/>
    <property type="match status" value="2"/>
</dbReference>
<feature type="compositionally biased region" description="Basic and acidic residues" evidence="2">
    <location>
        <begin position="266"/>
        <end position="277"/>
    </location>
</feature>
<proteinExistence type="predicted"/>
<feature type="domain" description="RRM" evidence="3">
    <location>
        <begin position="11"/>
        <end position="81"/>
    </location>
</feature>